<proteinExistence type="predicted"/>
<evidence type="ECO:0000313" key="1">
    <source>
        <dbReference type="EMBL" id="MCY9696826.1"/>
    </source>
</evidence>
<name>A0ABT4GKU9_9BACL</name>
<dbReference type="RefSeq" id="WP_051253383.1">
    <property type="nucleotide sequence ID" value="NZ_JAMDMW010000119.1"/>
</dbReference>
<organism evidence="1 2">
    <name type="scientific">Paenibacillus alginolyticus</name>
    <dbReference type="NCBI Taxonomy" id="59839"/>
    <lineage>
        <taxon>Bacteria</taxon>
        <taxon>Bacillati</taxon>
        <taxon>Bacillota</taxon>
        <taxon>Bacilli</taxon>
        <taxon>Bacillales</taxon>
        <taxon>Paenibacillaceae</taxon>
        <taxon>Paenibacillus</taxon>
    </lineage>
</organism>
<dbReference type="EMBL" id="JAMDMX010000112">
    <property type="protein sequence ID" value="MCY9696826.1"/>
    <property type="molecule type" value="Genomic_DNA"/>
</dbReference>
<evidence type="ECO:0000313" key="2">
    <source>
        <dbReference type="Proteomes" id="UP001527099"/>
    </source>
</evidence>
<keyword evidence="2" id="KW-1185">Reference proteome</keyword>
<sequence length="164" mass="19481">MVGTRLLSEKLVRNRFPHLRYIRIHTPEKHKATIYAWNGDLYLPEKDVQSLQHYANGYLYPYVNFQIKAYSAVQPDKVPQLQEIPAAIVETAMRRNLNQYGIIEAINRLFPYGRLRFNRYQAADSIIHFDFHAIRLLHDKEKRAMYDYLQELIPLGSYSEVTFY</sequence>
<protein>
    <submittedName>
        <fullName evidence="1">Uncharacterized protein</fullName>
    </submittedName>
</protein>
<accession>A0ABT4GKU9</accession>
<gene>
    <name evidence="1" type="ORF">M5X19_28570</name>
</gene>
<reference evidence="1 2" key="1">
    <citation type="submission" date="2022-05" db="EMBL/GenBank/DDBJ databases">
        <title>Genome Sequencing of Bee-Associated Microbes.</title>
        <authorList>
            <person name="Dunlap C."/>
        </authorList>
    </citation>
    <scope>NUCLEOTIDE SEQUENCE [LARGE SCALE GENOMIC DNA]</scope>
    <source>
        <strain evidence="1 2">NRRL B-14421</strain>
    </source>
</reference>
<dbReference type="Proteomes" id="UP001527099">
    <property type="component" value="Unassembled WGS sequence"/>
</dbReference>
<comment type="caution">
    <text evidence="1">The sequence shown here is derived from an EMBL/GenBank/DDBJ whole genome shotgun (WGS) entry which is preliminary data.</text>
</comment>